<organism evidence="1 2">
    <name type="scientific">Aspergillus heteromorphus CBS 117.55</name>
    <dbReference type="NCBI Taxonomy" id="1448321"/>
    <lineage>
        <taxon>Eukaryota</taxon>
        <taxon>Fungi</taxon>
        <taxon>Dikarya</taxon>
        <taxon>Ascomycota</taxon>
        <taxon>Pezizomycotina</taxon>
        <taxon>Eurotiomycetes</taxon>
        <taxon>Eurotiomycetidae</taxon>
        <taxon>Eurotiales</taxon>
        <taxon>Aspergillaceae</taxon>
        <taxon>Aspergillus</taxon>
        <taxon>Aspergillus subgen. Circumdati</taxon>
    </lineage>
</organism>
<keyword evidence="2" id="KW-1185">Reference proteome</keyword>
<comment type="caution">
    <text evidence="1">The sequence shown here is derived from an EMBL/GenBank/DDBJ whole genome shotgun (WGS) entry which is preliminary data.</text>
</comment>
<accession>A0A317WTL8</accession>
<dbReference type="GeneID" id="37060234"/>
<dbReference type="EMBL" id="MSFL01000003">
    <property type="protein sequence ID" value="PWY89744.1"/>
    <property type="molecule type" value="Genomic_DNA"/>
</dbReference>
<dbReference type="Proteomes" id="UP000247233">
    <property type="component" value="Unassembled WGS sequence"/>
</dbReference>
<reference evidence="1 2" key="1">
    <citation type="submission" date="2016-12" db="EMBL/GenBank/DDBJ databases">
        <title>The genomes of Aspergillus section Nigri reveals drivers in fungal speciation.</title>
        <authorList>
            <consortium name="DOE Joint Genome Institute"/>
            <person name="Vesth T.C."/>
            <person name="Nybo J."/>
            <person name="Theobald S."/>
            <person name="Brandl J."/>
            <person name="Frisvad J.C."/>
            <person name="Nielsen K.F."/>
            <person name="Lyhne E.K."/>
            <person name="Kogle M.E."/>
            <person name="Kuo A."/>
            <person name="Riley R."/>
            <person name="Clum A."/>
            <person name="Nolan M."/>
            <person name="Lipzen A."/>
            <person name="Salamov A."/>
            <person name="Henrissat B."/>
            <person name="Wiebenga A."/>
            <person name="De Vries R.P."/>
            <person name="Grigoriev I.V."/>
            <person name="Mortensen U.H."/>
            <person name="Andersen M.R."/>
            <person name="Baker S.E."/>
        </authorList>
    </citation>
    <scope>NUCLEOTIDE SEQUENCE [LARGE SCALE GENOMIC DNA]</scope>
    <source>
        <strain evidence="1 2">CBS 117.55</strain>
    </source>
</reference>
<gene>
    <name evidence="1" type="ORF">BO70DRAFT_127408</name>
</gene>
<protein>
    <submittedName>
        <fullName evidence="1">Uncharacterized protein</fullName>
    </submittedName>
</protein>
<evidence type="ECO:0000313" key="1">
    <source>
        <dbReference type="EMBL" id="PWY89744.1"/>
    </source>
</evidence>
<proteinExistence type="predicted"/>
<evidence type="ECO:0000313" key="2">
    <source>
        <dbReference type="Proteomes" id="UP000247233"/>
    </source>
</evidence>
<sequence length="68" mass="7587">MWLVLLRPHTPSHPASDGQADISGFSSGFDVLGCLVSDLGYLDFKTCCAWDSWWCIYVSMCVMRFGCC</sequence>
<dbReference type="RefSeq" id="XP_025402575.1">
    <property type="nucleotide sequence ID" value="XM_025537997.1"/>
</dbReference>
<name>A0A317WTL8_9EURO</name>
<dbReference type="VEuPathDB" id="FungiDB:BO70DRAFT_127408"/>
<dbReference type="AlphaFoldDB" id="A0A317WTL8"/>